<evidence type="ECO:0000256" key="5">
    <source>
        <dbReference type="ARBA" id="ARBA00022989"/>
    </source>
</evidence>
<dbReference type="PANTHER" id="PTHR43227">
    <property type="entry name" value="BLL4140 PROTEIN"/>
    <property type="match status" value="1"/>
</dbReference>
<evidence type="ECO:0000256" key="2">
    <source>
        <dbReference type="ARBA" id="ARBA00022448"/>
    </source>
</evidence>
<feature type="transmembrane region" description="Helical" evidence="7">
    <location>
        <begin position="216"/>
        <end position="234"/>
    </location>
</feature>
<dbReference type="PROSITE" id="PS50928">
    <property type="entry name" value="ABC_TM1"/>
    <property type="match status" value="1"/>
</dbReference>
<dbReference type="eggNOG" id="COG4209">
    <property type="taxonomic scope" value="Bacteria"/>
</dbReference>
<feature type="domain" description="ABC transmembrane type-1" evidence="8">
    <location>
        <begin position="76"/>
        <end position="292"/>
    </location>
</feature>
<dbReference type="AlphaFoldDB" id="S0FPA6"/>
<keyword evidence="6 7" id="KW-0472">Membrane</keyword>
<keyword evidence="3" id="KW-1003">Cell membrane</keyword>
<accession>S0FPA6</accession>
<evidence type="ECO:0000256" key="1">
    <source>
        <dbReference type="ARBA" id="ARBA00004651"/>
    </source>
</evidence>
<evidence type="ECO:0000259" key="8">
    <source>
        <dbReference type="PROSITE" id="PS50928"/>
    </source>
</evidence>
<evidence type="ECO:0000313" key="9">
    <source>
        <dbReference type="EMBL" id="EMS74070.1"/>
    </source>
</evidence>
<feature type="transmembrane region" description="Helical" evidence="7">
    <location>
        <begin position="80"/>
        <end position="102"/>
    </location>
</feature>
<feature type="transmembrane region" description="Helical" evidence="7">
    <location>
        <begin position="279"/>
        <end position="296"/>
    </location>
</feature>
<dbReference type="InterPro" id="IPR035906">
    <property type="entry name" value="MetI-like_sf"/>
</dbReference>
<proteinExistence type="inferred from homology"/>
<dbReference type="GO" id="GO:0055085">
    <property type="term" value="P:transmembrane transport"/>
    <property type="evidence" value="ECO:0007669"/>
    <property type="project" value="InterPro"/>
</dbReference>
<dbReference type="RefSeq" id="WP_004623000.1">
    <property type="nucleotide sequence ID" value="NZ_AORV01000007.1"/>
</dbReference>
<feature type="transmembrane region" description="Helical" evidence="7">
    <location>
        <begin position="176"/>
        <end position="195"/>
    </location>
</feature>
<sequence>MNSISKELKEFKKNKDLFFIGLPGMLALFIVCYLPMFGLIIAFKRFNFDDGILGSPWAGLDNFKFFFTSQDAFRVTRNTLLLNGTFIILSFAAAVFVALMLNELNKRSVKVFQTVLFVPYFISWIVVGYLVYGFLSFDYGVINSILKGLNMAPVDWYSDPKYWPVILTASYLWKNVGYLTIIFYTGMLGIDASFYEAASIDGASKFQQAKAITIPLIKPLVILMLILSIGKIFYSDFGLFFFVPREVGALLPTTDVIDTYVYRSLRVIGDLGMASAAGFYQSIVGFLLVLGSNLFIRKVSKENAVF</sequence>
<comment type="subcellular location">
    <subcellularLocation>
        <location evidence="1 7">Cell membrane</location>
        <topology evidence="1 7">Multi-pass membrane protein</topology>
    </subcellularLocation>
</comment>
<gene>
    <name evidence="9" type="ORF">CTER_4166</name>
</gene>
<evidence type="ECO:0000256" key="3">
    <source>
        <dbReference type="ARBA" id="ARBA00022475"/>
    </source>
</evidence>
<dbReference type="Proteomes" id="UP000014155">
    <property type="component" value="Unassembled WGS sequence"/>
</dbReference>
<keyword evidence="10" id="KW-1185">Reference proteome</keyword>
<evidence type="ECO:0000256" key="7">
    <source>
        <dbReference type="RuleBase" id="RU363032"/>
    </source>
</evidence>
<comment type="caution">
    <text evidence="9">The sequence shown here is derived from an EMBL/GenBank/DDBJ whole genome shotgun (WGS) entry which is preliminary data.</text>
</comment>
<evidence type="ECO:0000313" key="10">
    <source>
        <dbReference type="Proteomes" id="UP000014155"/>
    </source>
</evidence>
<dbReference type="EMBL" id="AORV01000007">
    <property type="protein sequence ID" value="EMS74070.1"/>
    <property type="molecule type" value="Genomic_DNA"/>
</dbReference>
<reference evidence="9 10" key="1">
    <citation type="journal article" date="2013" name="Genome Announc.">
        <title>Draft Genome Sequence of the Cellulolytic, Mesophilic, Anaerobic Bacterium Clostridium termitidis Strain CT1112 (DSM 5398).</title>
        <authorList>
            <person name="Lal S."/>
            <person name="Ramachandran U."/>
            <person name="Zhang X."/>
            <person name="Munir R."/>
            <person name="Sparling R."/>
            <person name="Levin D.B."/>
        </authorList>
    </citation>
    <scope>NUCLEOTIDE SEQUENCE [LARGE SCALE GENOMIC DNA]</scope>
    <source>
        <strain evidence="9 10">CT1112</strain>
    </source>
</reference>
<dbReference type="InterPro" id="IPR050809">
    <property type="entry name" value="UgpAE/MalFG_permease"/>
</dbReference>
<dbReference type="Pfam" id="PF00528">
    <property type="entry name" value="BPD_transp_1"/>
    <property type="match status" value="1"/>
</dbReference>
<dbReference type="Gene3D" id="1.10.3720.10">
    <property type="entry name" value="MetI-like"/>
    <property type="match status" value="1"/>
</dbReference>
<organism evidence="9 10">
    <name type="scientific">Ruminiclostridium cellobioparum subsp. termitidis CT1112</name>
    <dbReference type="NCBI Taxonomy" id="1195236"/>
    <lineage>
        <taxon>Bacteria</taxon>
        <taxon>Bacillati</taxon>
        <taxon>Bacillota</taxon>
        <taxon>Clostridia</taxon>
        <taxon>Eubacteriales</taxon>
        <taxon>Oscillospiraceae</taxon>
        <taxon>Ruminiclostridium</taxon>
    </lineage>
</organism>
<name>S0FPA6_RUMCE</name>
<evidence type="ECO:0000256" key="6">
    <source>
        <dbReference type="ARBA" id="ARBA00023136"/>
    </source>
</evidence>
<dbReference type="GO" id="GO:0005886">
    <property type="term" value="C:plasma membrane"/>
    <property type="evidence" value="ECO:0007669"/>
    <property type="project" value="UniProtKB-SubCell"/>
</dbReference>
<dbReference type="STRING" id="1195236.CTER_4166"/>
<feature type="transmembrane region" description="Helical" evidence="7">
    <location>
        <begin position="114"/>
        <end position="135"/>
    </location>
</feature>
<dbReference type="SUPFAM" id="SSF161098">
    <property type="entry name" value="MetI-like"/>
    <property type="match status" value="1"/>
</dbReference>
<keyword evidence="4 7" id="KW-0812">Transmembrane</keyword>
<comment type="similarity">
    <text evidence="7">Belongs to the binding-protein-dependent transport system permease family.</text>
</comment>
<feature type="transmembrane region" description="Helical" evidence="7">
    <location>
        <begin position="20"/>
        <end position="43"/>
    </location>
</feature>
<dbReference type="PATRIC" id="fig|1195236.3.peg.197"/>
<dbReference type="CDD" id="cd06261">
    <property type="entry name" value="TM_PBP2"/>
    <property type="match status" value="1"/>
</dbReference>
<keyword evidence="5 7" id="KW-1133">Transmembrane helix</keyword>
<protein>
    <submittedName>
        <fullName evidence="9">ABC-type polysaccharide transport system, permease component</fullName>
    </submittedName>
</protein>
<dbReference type="PANTHER" id="PTHR43227:SF11">
    <property type="entry name" value="BLL4140 PROTEIN"/>
    <property type="match status" value="1"/>
</dbReference>
<evidence type="ECO:0000256" key="4">
    <source>
        <dbReference type="ARBA" id="ARBA00022692"/>
    </source>
</evidence>
<dbReference type="InterPro" id="IPR000515">
    <property type="entry name" value="MetI-like"/>
</dbReference>
<keyword evidence="2 7" id="KW-0813">Transport</keyword>